<name>A0A9E5JNV0_9MICO</name>
<gene>
    <name evidence="2" type="ORF">FK219_013075</name>
</gene>
<evidence type="ECO:0000313" key="3">
    <source>
        <dbReference type="Proteomes" id="UP000818266"/>
    </source>
</evidence>
<protein>
    <submittedName>
        <fullName evidence="2">Uncharacterized protein</fullName>
    </submittedName>
</protein>
<comment type="caution">
    <text evidence="2">The sequence shown here is derived from an EMBL/GenBank/DDBJ whole genome shotgun (WGS) entry which is preliminary data.</text>
</comment>
<accession>A0A9E5JNV0</accession>
<evidence type="ECO:0000313" key="2">
    <source>
        <dbReference type="EMBL" id="NHF64154.1"/>
    </source>
</evidence>
<dbReference type="RefSeq" id="WP_165638151.1">
    <property type="nucleotide sequence ID" value="NZ_JAVJUB010000012.1"/>
</dbReference>
<organism evidence="2 3">
    <name type="scientific">Microcella pacifica</name>
    <dbReference type="NCBI Taxonomy" id="2591847"/>
    <lineage>
        <taxon>Bacteria</taxon>
        <taxon>Bacillati</taxon>
        <taxon>Actinomycetota</taxon>
        <taxon>Actinomycetes</taxon>
        <taxon>Micrococcales</taxon>
        <taxon>Microbacteriaceae</taxon>
        <taxon>Microcella</taxon>
    </lineage>
</organism>
<feature type="region of interest" description="Disordered" evidence="1">
    <location>
        <begin position="1"/>
        <end position="53"/>
    </location>
</feature>
<evidence type="ECO:0000256" key="1">
    <source>
        <dbReference type="SAM" id="MobiDB-lite"/>
    </source>
</evidence>
<dbReference type="AlphaFoldDB" id="A0A9E5JNV0"/>
<reference evidence="2 3" key="1">
    <citation type="submission" date="2020-03" db="EMBL/GenBank/DDBJ databases">
        <title>Chryseoglobus sp. isolated from a deep-sea seamount.</title>
        <authorList>
            <person name="Zhang D.-C."/>
        </authorList>
    </citation>
    <scope>NUCLEOTIDE SEQUENCE [LARGE SCALE GENOMIC DNA]</scope>
    <source>
        <strain evidence="2 3">KN1116</strain>
    </source>
</reference>
<keyword evidence="3" id="KW-1185">Reference proteome</keyword>
<proteinExistence type="predicted"/>
<dbReference type="EMBL" id="VIKT02000039">
    <property type="protein sequence ID" value="NHF64154.1"/>
    <property type="molecule type" value="Genomic_DNA"/>
</dbReference>
<dbReference type="Proteomes" id="UP000818266">
    <property type="component" value="Unassembled WGS sequence"/>
</dbReference>
<sequence>MGKSDDHADLDDFTGDNNPSQAEGDDPAGKDEHTVIPAEGKPSPAEGGGDDAR</sequence>